<keyword evidence="2" id="KW-1185">Reference proteome</keyword>
<organism evidence="1 2">
    <name type="scientific">Ochrobactrum quorumnocens</name>
    <dbReference type="NCBI Taxonomy" id="271865"/>
    <lineage>
        <taxon>Bacteria</taxon>
        <taxon>Pseudomonadati</taxon>
        <taxon>Pseudomonadota</taxon>
        <taxon>Alphaproteobacteria</taxon>
        <taxon>Hyphomicrobiales</taxon>
        <taxon>Brucellaceae</taxon>
        <taxon>Brucella/Ochrobactrum group</taxon>
        <taxon>Ochrobactrum</taxon>
    </lineage>
</organism>
<evidence type="ECO:0000313" key="2">
    <source>
        <dbReference type="Proteomes" id="UP000327108"/>
    </source>
</evidence>
<gene>
    <name evidence="1" type="ORF">F3W84_13715</name>
</gene>
<dbReference type="EMBL" id="VYXQ01000012">
    <property type="protein sequence ID" value="KAA9367463.1"/>
    <property type="molecule type" value="Genomic_DNA"/>
</dbReference>
<dbReference type="Proteomes" id="UP000327108">
    <property type="component" value="Unassembled WGS sequence"/>
</dbReference>
<reference evidence="1 2" key="1">
    <citation type="submission" date="2019-09" db="EMBL/GenBank/DDBJ databases">
        <title>Biological control of the noxious weed angled onion (Allium triquetrum) thwarted by endophytic bacteria in Victoria, Australia.</title>
        <authorList>
            <person name="Tehranchian P."/>
            <person name="Adair R.J."/>
            <person name="Van T.H."/>
            <person name="Morrison P.D."/>
            <person name="Williams H."/>
            <person name="Lawrie A.C."/>
        </authorList>
    </citation>
    <scope>NUCLEOTIDE SEQUENCE [LARGE SCALE GENOMIC DNA]</scope>
    <source>
        <strain evidence="1 2">RPTAtOch1</strain>
    </source>
</reference>
<sequence length="151" mass="16914">MGRPDPTIAIYRQRLRDGVAGKHFNKSCVSHLDIRWSRAGHNAKIDALANGVIAGNRTLLSSALHSYWSAQIKQICSKKSLQMEYQAAEKGLLLGYSLPSPDEMSTLMQVRLIAGIGEMNEAHISDRERKANFDLVCYQICLRTIHDLFEA</sequence>
<protein>
    <submittedName>
        <fullName evidence="1">Uncharacterized protein</fullName>
    </submittedName>
</protein>
<dbReference type="RefSeq" id="WP_151093937.1">
    <property type="nucleotide sequence ID" value="NZ_JBLZNM010000004.1"/>
</dbReference>
<evidence type="ECO:0000313" key="1">
    <source>
        <dbReference type="EMBL" id="KAA9367463.1"/>
    </source>
</evidence>
<name>A0A5N1JUH5_9HYPH</name>
<dbReference type="AlphaFoldDB" id="A0A5N1JUH5"/>
<proteinExistence type="predicted"/>
<accession>A0A5N1JUH5</accession>
<comment type="caution">
    <text evidence="1">The sequence shown here is derived from an EMBL/GenBank/DDBJ whole genome shotgun (WGS) entry which is preliminary data.</text>
</comment>